<reference evidence="1" key="1">
    <citation type="submission" date="2020-10" db="EMBL/GenBank/DDBJ databases">
        <authorList>
            <person name="Gilroy R."/>
        </authorList>
    </citation>
    <scope>NUCLEOTIDE SEQUENCE</scope>
    <source>
        <strain evidence="1">9366</strain>
    </source>
</reference>
<sequence>MNNLERSRLAERYDEDCEEIFEGDLEDAQKFESSAEAFKRKYKEFYTDIKISHKEDW</sequence>
<comment type="caution">
    <text evidence="1">The sequence shown here is derived from an EMBL/GenBank/DDBJ whole genome shotgun (WGS) entry which is preliminary data.</text>
</comment>
<dbReference type="EMBL" id="DVNJ01000020">
    <property type="protein sequence ID" value="HIU62910.1"/>
    <property type="molecule type" value="Genomic_DNA"/>
</dbReference>
<reference evidence="1" key="2">
    <citation type="journal article" date="2021" name="PeerJ">
        <title>Extensive microbial diversity within the chicken gut microbiome revealed by metagenomics and culture.</title>
        <authorList>
            <person name="Gilroy R."/>
            <person name="Ravi A."/>
            <person name="Getino M."/>
            <person name="Pursley I."/>
            <person name="Horton D.L."/>
            <person name="Alikhan N.F."/>
            <person name="Baker D."/>
            <person name="Gharbi K."/>
            <person name="Hall N."/>
            <person name="Watson M."/>
            <person name="Adriaenssens E.M."/>
            <person name="Foster-Nyarko E."/>
            <person name="Jarju S."/>
            <person name="Secka A."/>
            <person name="Antonio M."/>
            <person name="Oren A."/>
            <person name="Chaudhuri R.R."/>
            <person name="La Ragione R."/>
            <person name="Hildebrand F."/>
            <person name="Pallen M.J."/>
        </authorList>
    </citation>
    <scope>NUCLEOTIDE SEQUENCE</scope>
    <source>
        <strain evidence="1">9366</strain>
    </source>
</reference>
<gene>
    <name evidence="1" type="ORF">IAB07_03975</name>
</gene>
<dbReference type="AlphaFoldDB" id="A0A9D1MMK2"/>
<evidence type="ECO:0000313" key="1">
    <source>
        <dbReference type="EMBL" id="HIU62910.1"/>
    </source>
</evidence>
<accession>A0A9D1MMK2</accession>
<name>A0A9D1MMK2_9FIRM</name>
<organism evidence="1 2">
    <name type="scientific">Candidatus Caccalectryoclostridium excrementigallinarum</name>
    <dbReference type="NCBI Taxonomy" id="2840710"/>
    <lineage>
        <taxon>Bacteria</taxon>
        <taxon>Bacillati</taxon>
        <taxon>Bacillota</taxon>
        <taxon>Clostridia</taxon>
        <taxon>Christensenellales</taxon>
        <taxon>Christensenellaceae</taxon>
        <taxon>Christensenellaceae incertae sedis</taxon>
        <taxon>Candidatus Caccalectryoclostridium</taxon>
    </lineage>
</organism>
<protein>
    <submittedName>
        <fullName evidence="1">Uncharacterized protein</fullName>
    </submittedName>
</protein>
<evidence type="ECO:0000313" key="2">
    <source>
        <dbReference type="Proteomes" id="UP000824145"/>
    </source>
</evidence>
<proteinExistence type="predicted"/>
<dbReference type="Proteomes" id="UP000824145">
    <property type="component" value="Unassembled WGS sequence"/>
</dbReference>